<evidence type="ECO:0000313" key="16">
    <source>
        <dbReference type="Proteomes" id="UP000199318"/>
    </source>
</evidence>
<keyword evidence="5 13" id="KW-0540">Nuclease</keyword>
<proteinExistence type="inferred from homology"/>
<keyword evidence="9 13" id="KW-0408">Iron</keyword>
<organism evidence="15 16">
    <name type="scientific">Salisediminibacterium halotolerans</name>
    <dbReference type="NCBI Taxonomy" id="517425"/>
    <lineage>
        <taxon>Bacteria</taxon>
        <taxon>Bacillati</taxon>
        <taxon>Bacillota</taxon>
        <taxon>Bacilli</taxon>
        <taxon>Bacillales</taxon>
        <taxon>Bacillaceae</taxon>
        <taxon>Salisediminibacterium</taxon>
    </lineage>
</organism>
<dbReference type="OrthoDB" id="9781776at2"/>
<dbReference type="EC" id="3.1.12.1" evidence="3 13"/>
<dbReference type="InterPro" id="IPR013343">
    <property type="entry name" value="CRISPR-assoc_prot_Cas4"/>
</dbReference>
<evidence type="ECO:0000256" key="1">
    <source>
        <dbReference type="ARBA" id="ARBA00001966"/>
    </source>
</evidence>
<dbReference type="GO" id="GO:0004527">
    <property type="term" value="F:exonuclease activity"/>
    <property type="evidence" value="ECO:0007669"/>
    <property type="project" value="UniProtKB-KW"/>
</dbReference>
<evidence type="ECO:0000256" key="4">
    <source>
        <dbReference type="ARBA" id="ARBA00020049"/>
    </source>
</evidence>
<reference evidence="16" key="1">
    <citation type="submission" date="2016-10" db="EMBL/GenBank/DDBJ databases">
        <authorList>
            <person name="de Groot N.N."/>
        </authorList>
    </citation>
    <scope>NUCLEOTIDE SEQUENCE [LARGE SCALE GENOMIC DNA]</scope>
    <source>
        <strain evidence="16">10nlg</strain>
    </source>
</reference>
<dbReference type="PANTHER" id="PTHR36531">
    <property type="entry name" value="CRISPR-ASSOCIATED EXONUCLEASE CAS4"/>
    <property type="match status" value="1"/>
</dbReference>
<evidence type="ECO:0000313" key="15">
    <source>
        <dbReference type="EMBL" id="SER92586.1"/>
    </source>
</evidence>
<comment type="cofactor">
    <cofactor evidence="13">
        <name>Mg(2+)</name>
        <dbReference type="ChEBI" id="CHEBI:18420"/>
    </cofactor>
    <cofactor evidence="13">
        <name>Mn(2+)</name>
        <dbReference type="ChEBI" id="CHEBI:29035"/>
    </cofactor>
    <text evidence="13">Mg(2+) or Mn(2+) required for ssDNA cleavage activity.</text>
</comment>
<feature type="domain" description="DUF83" evidence="14">
    <location>
        <begin position="12"/>
        <end position="199"/>
    </location>
</feature>
<keyword evidence="11 13" id="KW-0051">Antiviral defense</keyword>
<dbReference type="GO" id="GO:0046872">
    <property type="term" value="F:metal ion binding"/>
    <property type="evidence" value="ECO:0007669"/>
    <property type="project" value="UniProtKB-KW"/>
</dbReference>
<evidence type="ECO:0000256" key="8">
    <source>
        <dbReference type="ARBA" id="ARBA00022839"/>
    </source>
</evidence>
<dbReference type="Proteomes" id="UP000199318">
    <property type="component" value="Unassembled WGS sequence"/>
</dbReference>
<keyword evidence="8 13" id="KW-0269">Exonuclease</keyword>
<keyword evidence="7 13" id="KW-0378">Hydrolase</keyword>
<dbReference type="InterPro" id="IPR051827">
    <property type="entry name" value="Cas4_exonuclease"/>
</dbReference>
<dbReference type="PANTHER" id="PTHR36531:SF6">
    <property type="entry name" value="DNA REPLICATION ATP-DEPENDENT HELICASE_NUCLEASE DNA2"/>
    <property type="match status" value="1"/>
</dbReference>
<evidence type="ECO:0000256" key="3">
    <source>
        <dbReference type="ARBA" id="ARBA00012768"/>
    </source>
</evidence>
<comment type="caution">
    <text evidence="15">The sequence shown here is derived from an EMBL/GenBank/DDBJ whole genome shotgun (WGS) entry which is preliminary data.</text>
</comment>
<evidence type="ECO:0000256" key="13">
    <source>
        <dbReference type="RuleBase" id="RU365022"/>
    </source>
</evidence>
<evidence type="ECO:0000259" key="14">
    <source>
        <dbReference type="Pfam" id="PF01930"/>
    </source>
</evidence>
<evidence type="ECO:0000256" key="2">
    <source>
        <dbReference type="ARBA" id="ARBA00009189"/>
    </source>
</evidence>
<dbReference type="InterPro" id="IPR022765">
    <property type="entry name" value="Dna2/Cas4_DUF83"/>
</dbReference>
<evidence type="ECO:0000256" key="5">
    <source>
        <dbReference type="ARBA" id="ARBA00022722"/>
    </source>
</evidence>
<keyword evidence="10 13" id="KW-0411">Iron-sulfur</keyword>
<evidence type="ECO:0000256" key="9">
    <source>
        <dbReference type="ARBA" id="ARBA00023004"/>
    </source>
</evidence>
<evidence type="ECO:0000256" key="12">
    <source>
        <dbReference type="ARBA" id="ARBA00023211"/>
    </source>
</evidence>
<name>A0A1H9T613_9BACI</name>
<comment type="similarity">
    <text evidence="2 13">Belongs to the CRISPR-associated exonuclease Cas4 family.</text>
</comment>
<gene>
    <name evidence="15" type="ORF">SAMN05444126_1095</name>
</gene>
<dbReference type="Gene3D" id="3.90.320.10">
    <property type="match status" value="1"/>
</dbReference>
<evidence type="ECO:0000256" key="7">
    <source>
        <dbReference type="ARBA" id="ARBA00022801"/>
    </source>
</evidence>
<keyword evidence="12 13" id="KW-0464">Manganese</keyword>
<comment type="cofactor">
    <cofactor evidence="13">
        <name>iron-sulfur cluster</name>
        <dbReference type="ChEBI" id="CHEBI:30408"/>
    </cofactor>
</comment>
<comment type="cofactor">
    <cofactor evidence="1">
        <name>[4Fe-4S] cluster</name>
        <dbReference type="ChEBI" id="CHEBI:49883"/>
    </cofactor>
</comment>
<dbReference type="RefSeq" id="WP_093072623.1">
    <property type="nucleotide sequence ID" value="NZ_FOGV01000009.1"/>
</dbReference>
<accession>A0A1H9T613</accession>
<evidence type="ECO:0000256" key="10">
    <source>
        <dbReference type="ARBA" id="ARBA00023014"/>
    </source>
</evidence>
<dbReference type="STRING" id="1464123.SAMN05444126_1095"/>
<evidence type="ECO:0000256" key="6">
    <source>
        <dbReference type="ARBA" id="ARBA00022723"/>
    </source>
</evidence>
<dbReference type="NCBIfam" id="TIGR00372">
    <property type="entry name" value="cas4"/>
    <property type="match status" value="1"/>
</dbReference>
<protein>
    <recommendedName>
        <fullName evidence="4 13">CRISPR-associated exonuclease Cas4</fullName>
        <ecNumber evidence="3 13">3.1.12.1</ecNumber>
    </recommendedName>
</protein>
<evidence type="ECO:0000256" key="11">
    <source>
        <dbReference type="ARBA" id="ARBA00023118"/>
    </source>
</evidence>
<dbReference type="GO" id="GO:0051536">
    <property type="term" value="F:iron-sulfur cluster binding"/>
    <property type="evidence" value="ECO:0007669"/>
    <property type="project" value="UniProtKB-KW"/>
</dbReference>
<dbReference type="AlphaFoldDB" id="A0A1H9T613"/>
<comment type="function">
    <text evidence="13">CRISPR (clustered regularly interspaced short palindromic repeat) is an adaptive immune system that provides protection against mobile genetic elements (viruses, transposable elements and conjugative plasmids). CRISPR clusters contain sequences complementary to antecedent mobile elements and target invading nucleic acids. CRISPR clusters are transcribed and processed into CRISPR RNA (crRNA).</text>
</comment>
<dbReference type="Pfam" id="PF01930">
    <property type="entry name" value="Cas_Cas4"/>
    <property type="match status" value="1"/>
</dbReference>
<dbReference type="EMBL" id="FOGV01000009">
    <property type="protein sequence ID" value="SER92586.1"/>
    <property type="molecule type" value="Genomic_DNA"/>
</dbReference>
<dbReference type="InterPro" id="IPR011604">
    <property type="entry name" value="PDDEXK-like_dom_sf"/>
</dbReference>
<keyword evidence="6 13" id="KW-0479">Metal-binding</keyword>
<sequence length="218" mass="25609">MENNEDNYLMISGIQHYEFCKRQWALIHIEQQWFENVKTVEGSNLHNKADNPHIREKRNDKIIVRSMAVKSTSLEITGVCDVVEFIQNSNGVWLDKEEDYYQVCPVEYKRGRPKQDHADILQMAAQAVCLEEMFLTTIEKGYIFYGEKKERLEVLLSDDIRNELRKTVQDMHQMYKKRLTPKVKTGKHCKSCSLQSICLPDMLNKSSVKSYIERKIAE</sequence>
<dbReference type="GO" id="GO:0051607">
    <property type="term" value="P:defense response to virus"/>
    <property type="evidence" value="ECO:0007669"/>
    <property type="project" value="UniProtKB-KW"/>
</dbReference>
<keyword evidence="16" id="KW-1185">Reference proteome</keyword>